<feature type="transmembrane region" description="Helical" evidence="1">
    <location>
        <begin position="146"/>
        <end position="164"/>
    </location>
</feature>
<keyword evidence="1" id="KW-1133">Transmembrane helix</keyword>
<keyword evidence="1" id="KW-0812">Transmembrane</keyword>
<name>A0ABS7U7H5_9ACTN</name>
<dbReference type="RefSeq" id="WP_224121199.1">
    <property type="nucleotide sequence ID" value="NZ_JAIQZJ010000001.1"/>
</dbReference>
<evidence type="ECO:0000313" key="3">
    <source>
        <dbReference type="Proteomes" id="UP000780875"/>
    </source>
</evidence>
<feature type="transmembrane region" description="Helical" evidence="1">
    <location>
        <begin position="12"/>
        <end position="37"/>
    </location>
</feature>
<comment type="caution">
    <text evidence="2">The sequence shown here is derived from an EMBL/GenBank/DDBJ whole genome shotgun (WGS) entry which is preliminary data.</text>
</comment>
<dbReference type="EMBL" id="JAIQZJ010000001">
    <property type="protein sequence ID" value="MBZ5736829.1"/>
    <property type="molecule type" value="Genomic_DNA"/>
</dbReference>
<evidence type="ECO:0008006" key="4">
    <source>
        <dbReference type="Google" id="ProtNLM"/>
    </source>
</evidence>
<accession>A0ABS7U7H5</accession>
<gene>
    <name evidence="2" type="ORF">K8U61_01545</name>
</gene>
<reference evidence="2 3" key="1">
    <citation type="submission" date="2021-09" db="EMBL/GenBank/DDBJ databases">
        <title>Whole genome sequence of Nocardioides sp. GBK3QG-3.</title>
        <authorList>
            <person name="Tuo L."/>
        </authorList>
    </citation>
    <scope>NUCLEOTIDE SEQUENCE [LARGE SCALE GENOMIC DNA]</scope>
    <source>
        <strain evidence="2 3">GBK3QG-3</strain>
    </source>
</reference>
<keyword evidence="1" id="KW-0472">Membrane</keyword>
<feature type="transmembrane region" description="Helical" evidence="1">
    <location>
        <begin position="67"/>
        <end position="87"/>
    </location>
</feature>
<evidence type="ECO:0000313" key="2">
    <source>
        <dbReference type="EMBL" id="MBZ5736829.1"/>
    </source>
</evidence>
<organism evidence="2 3">
    <name type="scientific">Nocardioides mangrovi</name>
    <dbReference type="NCBI Taxonomy" id="2874580"/>
    <lineage>
        <taxon>Bacteria</taxon>
        <taxon>Bacillati</taxon>
        <taxon>Actinomycetota</taxon>
        <taxon>Actinomycetes</taxon>
        <taxon>Propionibacteriales</taxon>
        <taxon>Nocardioidaceae</taxon>
        <taxon>Nocardioides</taxon>
    </lineage>
</organism>
<evidence type="ECO:0000256" key="1">
    <source>
        <dbReference type="SAM" id="Phobius"/>
    </source>
</evidence>
<feature type="transmembrane region" description="Helical" evidence="1">
    <location>
        <begin position="92"/>
        <end position="116"/>
    </location>
</feature>
<keyword evidence="3" id="KW-1185">Reference proteome</keyword>
<proteinExistence type="predicted"/>
<sequence length="186" mass="19184">MTTRRSALFRGALLQGVLVVAVLAVVGALAGVVWQWLWTPPSGLVVNHDWVPLNAIELQQEFSATGWYVVVGVVAGLLAGVVAALLLDAAPLLTLAGVLVGAALGAWLMSVVGIALGPADPEVLAKTAEEGVHLPMALAVTGKSPYLAYPVGALLGVIMVFIGISGHRRHPQPAPQPTPAPELSME</sequence>
<dbReference type="Proteomes" id="UP000780875">
    <property type="component" value="Unassembled WGS sequence"/>
</dbReference>
<protein>
    <recommendedName>
        <fullName evidence="4">DUF2567 domain-containing protein</fullName>
    </recommendedName>
</protein>